<name>A0ABT6DMZ1_9BACT</name>
<feature type="signal peptide" evidence="2">
    <location>
        <begin position="1"/>
        <end position="19"/>
    </location>
</feature>
<reference evidence="3" key="1">
    <citation type="submission" date="2022-08" db="EMBL/GenBank/DDBJ databases">
        <title>Novel Bdellovibrio Species Isolated from Svalbard: Designation Bdellovibrio svalbardensis.</title>
        <authorList>
            <person name="Mitchell R.J."/>
            <person name="Choi S.Y."/>
        </authorList>
    </citation>
    <scope>NUCLEOTIDE SEQUENCE</scope>
    <source>
        <strain evidence="3">PAP01</strain>
    </source>
</reference>
<dbReference type="RefSeq" id="WP_277579725.1">
    <property type="nucleotide sequence ID" value="NZ_JANRMI010000007.1"/>
</dbReference>
<dbReference type="Pfam" id="PF13645">
    <property type="entry name" value="YkuD_2"/>
    <property type="match status" value="1"/>
</dbReference>
<feature type="region of interest" description="Disordered" evidence="1">
    <location>
        <begin position="227"/>
        <end position="255"/>
    </location>
</feature>
<evidence type="ECO:0000256" key="2">
    <source>
        <dbReference type="SAM" id="SignalP"/>
    </source>
</evidence>
<organism evidence="3 4">
    <name type="scientific">Bdellovibrio svalbardensis</name>
    <dbReference type="NCBI Taxonomy" id="2972972"/>
    <lineage>
        <taxon>Bacteria</taxon>
        <taxon>Pseudomonadati</taxon>
        <taxon>Bdellovibrionota</taxon>
        <taxon>Bdellovibrionia</taxon>
        <taxon>Bdellovibrionales</taxon>
        <taxon>Pseudobdellovibrionaceae</taxon>
        <taxon>Bdellovibrio</taxon>
    </lineage>
</organism>
<dbReference type="PANTHER" id="PTHR38477">
    <property type="entry name" value="HYPOTHETICAL EXPORTED PROTEIN"/>
    <property type="match status" value="1"/>
</dbReference>
<dbReference type="PANTHER" id="PTHR38477:SF1">
    <property type="entry name" value="MUREIN L,D-TRANSPEPTIDASE CATALYTIC DOMAIN FAMILY PROTEIN"/>
    <property type="match status" value="1"/>
</dbReference>
<keyword evidence="2" id="KW-0732">Signal</keyword>
<evidence type="ECO:0000313" key="4">
    <source>
        <dbReference type="Proteomes" id="UP001152321"/>
    </source>
</evidence>
<proteinExistence type="predicted"/>
<feature type="compositionally biased region" description="Low complexity" evidence="1">
    <location>
        <begin position="235"/>
        <end position="245"/>
    </location>
</feature>
<sequence length="255" mass="28569">MKPLYCLAALAFVAQPVYAGSWYEKKAKGALLYDTYKKAGVPEQAVQRTFEFLDINEEKEFKVRAADRLVSKEITNKNYAIVIDFSKPSSERRLYLLNLKTGDVEKYYVAHGVNTGDDEAEKFSNTPDSKKSSLGLYLTGSPYVGKHGESLYLYGLEKSNDRAFERSIVMHGASYVSTDFLDKYGRMGRSWGCPAVSQAIIKKLIPIIKDGAVVYAYHKDLMPMTQTSPTVQNVSNNKTKTSNNSEDIVPEEIDP</sequence>
<evidence type="ECO:0000256" key="1">
    <source>
        <dbReference type="SAM" id="MobiDB-lite"/>
    </source>
</evidence>
<evidence type="ECO:0000313" key="3">
    <source>
        <dbReference type="EMBL" id="MDG0818249.1"/>
    </source>
</evidence>
<protein>
    <submittedName>
        <fullName evidence="3">Murein L,D-transpeptidase catalytic domain family protein</fullName>
    </submittedName>
</protein>
<dbReference type="Proteomes" id="UP001152321">
    <property type="component" value="Unassembled WGS sequence"/>
</dbReference>
<keyword evidence="4" id="KW-1185">Reference proteome</keyword>
<dbReference type="EMBL" id="JANRMI010000007">
    <property type="protein sequence ID" value="MDG0818249.1"/>
    <property type="molecule type" value="Genomic_DNA"/>
</dbReference>
<gene>
    <name evidence="3" type="ORF">NWE73_17840</name>
</gene>
<feature type="chain" id="PRO_5046469263" evidence="2">
    <location>
        <begin position="20"/>
        <end position="255"/>
    </location>
</feature>
<comment type="caution">
    <text evidence="3">The sequence shown here is derived from an EMBL/GenBank/DDBJ whole genome shotgun (WGS) entry which is preliminary data.</text>
</comment>
<dbReference type="InterPro" id="IPR032676">
    <property type="entry name" value="YkuD_2"/>
</dbReference>
<accession>A0ABT6DMZ1</accession>